<dbReference type="Proteomes" id="UP000218231">
    <property type="component" value="Unassembled WGS sequence"/>
</dbReference>
<feature type="compositionally biased region" description="Basic and acidic residues" evidence="3">
    <location>
        <begin position="142"/>
        <end position="155"/>
    </location>
</feature>
<name>A0A2A2KL71_9BILA</name>
<dbReference type="Gene3D" id="3.30.70.330">
    <property type="match status" value="1"/>
</dbReference>
<dbReference type="SUPFAM" id="SSF54928">
    <property type="entry name" value="RNA-binding domain, RBD"/>
    <property type="match status" value="1"/>
</dbReference>
<feature type="domain" description="RRM" evidence="4">
    <location>
        <begin position="2"/>
        <end position="65"/>
    </location>
</feature>
<comment type="caution">
    <text evidence="5">The sequence shown here is derived from an EMBL/GenBank/DDBJ whole genome shotgun (WGS) entry which is preliminary data.</text>
</comment>
<keyword evidence="1 2" id="KW-0694">RNA-binding</keyword>
<dbReference type="InterPro" id="IPR050374">
    <property type="entry name" value="RRT5_SRSF_SR"/>
</dbReference>
<evidence type="ECO:0000313" key="6">
    <source>
        <dbReference type="Proteomes" id="UP000218231"/>
    </source>
</evidence>
<dbReference type="OrthoDB" id="1099063at2759"/>
<dbReference type="PANTHER" id="PTHR23003">
    <property type="entry name" value="RNA RECOGNITION MOTIF RRM DOMAIN CONTAINING PROTEIN"/>
    <property type="match status" value="1"/>
</dbReference>
<dbReference type="SMART" id="SM00360">
    <property type="entry name" value="RRM"/>
    <property type="match status" value="1"/>
</dbReference>
<dbReference type="PROSITE" id="PS50102">
    <property type="entry name" value="RRM"/>
    <property type="match status" value="1"/>
</dbReference>
<dbReference type="InterPro" id="IPR035979">
    <property type="entry name" value="RBD_domain_sf"/>
</dbReference>
<dbReference type="EMBL" id="LIAE01008288">
    <property type="protein sequence ID" value="PAV74721.1"/>
    <property type="molecule type" value="Genomic_DNA"/>
</dbReference>
<dbReference type="GO" id="GO:0005634">
    <property type="term" value="C:nucleus"/>
    <property type="evidence" value="ECO:0007669"/>
    <property type="project" value="TreeGrafter"/>
</dbReference>
<dbReference type="GO" id="GO:0005737">
    <property type="term" value="C:cytoplasm"/>
    <property type="evidence" value="ECO:0007669"/>
    <property type="project" value="TreeGrafter"/>
</dbReference>
<evidence type="ECO:0000259" key="4">
    <source>
        <dbReference type="PROSITE" id="PS50102"/>
    </source>
</evidence>
<accession>A0A2A2KL71</accession>
<evidence type="ECO:0000256" key="1">
    <source>
        <dbReference type="ARBA" id="ARBA00022884"/>
    </source>
</evidence>
<feature type="region of interest" description="Disordered" evidence="3">
    <location>
        <begin position="142"/>
        <end position="276"/>
    </location>
</feature>
<keyword evidence="6" id="KW-1185">Reference proteome</keyword>
<sequence>MSRVYLGRLPYNVRERDIEKFLDGYGRIRSIAIKYGFAFVEFDDTRDADDAIHDLDGRCMPNSERTDALVGAMRTSTPQTIIIETQGVVPEAVAAEEAVVVVVARAAVRVTANALEAAPRDALAEVADPLAGFLFEIFRRRSSDDSRSPSPSEKKKTQKSKRRSLSESPSKDRKRSPSSDASPPPKKRAAGSESRSPSPRKSKNDRKSRSGSPMETNGKDKGDKRDVSGSPDKKTNGNGKDRSASPRSRSGSPRRARSGSADSREKSPPSRSPSRD</sequence>
<gene>
    <name evidence="5" type="ORF">WR25_15335</name>
</gene>
<feature type="compositionally biased region" description="Basic and acidic residues" evidence="3">
    <location>
        <begin position="262"/>
        <end position="276"/>
    </location>
</feature>
<evidence type="ECO:0000256" key="3">
    <source>
        <dbReference type="SAM" id="MobiDB-lite"/>
    </source>
</evidence>
<dbReference type="PANTHER" id="PTHR23003:SF51">
    <property type="entry name" value="SERINE-ARGININE PROTEIN 55"/>
    <property type="match status" value="1"/>
</dbReference>
<dbReference type="GO" id="GO:0003729">
    <property type="term" value="F:mRNA binding"/>
    <property type="evidence" value="ECO:0007669"/>
    <property type="project" value="TreeGrafter"/>
</dbReference>
<reference evidence="5 6" key="1">
    <citation type="journal article" date="2017" name="Curr. Biol.">
        <title>Genome architecture and evolution of a unichromosomal asexual nematode.</title>
        <authorList>
            <person name="Fradin H."/>
            <person name="Zegar C."/>
            <person name="Gutwein M."/>
            <person name="Lucas J."/>
            <person name="Kovtun M."/>
            <person name="Corcoran D."/>
            <person name="Baugh L.R."/>
            <person name="Kiontke K."/>
            <person name="Gunsalus K."/>
            <person name="Fitch D.H."/>
            <person name="Piano F."/>
        </authorList>
    </citation>
    <scope>NUCLEOTIDE SEQUENCE [LARGE SCALE GENOMIC DNA]</scope>
    <source>
        <strain evidence="5">PF1309</strain>
    </source>
</reference>
<evidence type="ECO:0000313" key="5">
    <source>
        <dbReference type="EMBL" id="PAV74721.1"/>
    </source>
</evidence>
<evidence type="ECO:0000256" key="2">
    <source>
        <dbReference type="PROSITE-ProRule" id="PRU00176"/>
    </source>
</evidence>
<dbReference type="InterPro" id="IPR012677">
    <property type="entry name" value="Nucleotide-bd_a/b_plait_sf"/>
</dbReference>
<dbReference type="STRING" id="2018661.A0A2A2KL71"/>
<dbReference type="AlphaFoldDB" id="A0A2A2KL71"/>
<protein>
    <recommendedName>
        <fullName evidence="4">RRM domain-containing protein</fullName>
    </recommendedName>
</protein>
<feature type="compositionally biased region" description="Basic and acidic residues" evidence="3">
    <location>
        <begin position="217"/>
        <end position="244"/>
    </location>
</feature>
<proteinExistence type="predicted"/>
<organism evidence="5 6">
    <name type="scientific">Diploscapter pachys</name>
    <dbReference type="NCBI Taxonomy" id="2018661"/>
    <lineage>
        <taxon>Eukaryota</taxon>
        <taxon>Metazoa</taxon>
        <taxon>Ecdysozoa</taxon>
        <taxon>Nematoda</taxon>
        <taxon>Chromadorea</taxon>
        <taxon>Rhabditida</taxon>
        <taxon>Rhabditina</taxon>
        <taxon>Rhabditomorpha</taxon>
        <taxon>Rhabditoidea</taxon>
        <taxon>Rhabditidae</taxon>
        <taxon>Diploscapter</taxon>
    </lineage>
</organism>
<dbReference type="Pfam" id="PF00076">
    <property type="entry name" value="RRM_1"/>
    <property type="match status" value="1"/>
</dbReference>
<dbReference type="InterPro" id="IPR000504">
    <property type="entry name" value="RRM_dom"/>
</dbReference>